<gene>
    <name evidence="3" type="ORF">GUITHDRAFT_103508</name>
</gene>
<evidence type="ECO:0000313" key="5">
    <source>
        <dbReference type="Proteomes" id="UP000011087"/>
    </source>
</evidence>
<dbReference type="InterPro" id="IPR000198">
    <property type="entry name" value="RhoGAP_dom"/>
</dbReference>
<reference evidence="4" key="3">
    <citation type="submission" date="2016-03" db="UniProtKB">
        <authorList>
            <consortium name="EnsemblProtists"/>
        </authorList>
    </citation>
    <scope>IDENTIFICATION</scope>
</reference>
<dbReference type="GO" id="GO:0005096">
    <property type="term" value="F:GTPase activator activity"/>
    <property type="evidence" value="ECO:0007669"/>
    <property type="project" value="TreeGrafter"/>
</dbReference>
<dbReference type="EMBL" id="JH992977">
    <property type="protein sequence ID" value="EKX50927.1"/>
    <property type="molecule type" value="Genomic_DNA"/>
</dbReference>
<dbReference type="CDD" id="cd00159">
    <property type="entry name" value="RhoGAP"/>
    <property type="match status" value="1"/>
</dbReference>
<evidence type="ECO:0000256" key="1">
    <source>
        <dbReference type="SAM" id="MobiDB-lite"/>
    </source>
</evidence>
<evidence type="ECO:0000259" key="2">
    <source>
        <dbReference type="PROSITE" id="PS50238"/>
    </source>
</evidence>
<dbReference type="eggNOG" id="KOG1453">
    <property type="taxonomic scope" value="Eukaryota"/>
</dbReference>
<dbReference type="GO" id="GO:0007264">
    <property type="term" value="P:small GTPase-mediated signal transduction"/>
    <property type="evidence" value="ECO:0007669"/>
    <property type="project" value="TreeGrafter"/>
</dbReference>
<name>L1JR60_GUITC</name>
<dbReference type="PaxDb" id="55529-EKX50927"/>
<reference evidence="5" key="2">
    <citation type="submission" date="2012-11" db="EMBL/GenBank/DDBJ databases">
        <authorList>
            <person name="Kuo A."/>
            <person name="Curtis B.A."/>
            <person name="Tanifuji G."/>
            <person name="Burki F."/>
            <person name="Gruber A."/>
            <person name="Irimia M."/>
            <person name="Maruyama S."/>
            <person name="Arias M.C."/>
            <person name="Ball S.G."/>
            <person name="Gile G.H."/>
            <person name="Hirakawa Y."/>
            <person name="Hopkins J.F."/>
            <person name="Rensing S.A."/>
            <person name="Schmutz J."/>
            <person name="Symeonidi A."/>
            <person name="Elias M."/>
            <person name="Eveleigh R.J."/>
            <person name="Herman E.K."/>
            <person name="Klute M.J."/>
            <person name="Nakayama T."/>
            <person name="Obornik M."/>
            <person name="Reyes-Prieto A."/>
            <person name="Armbrust E.V."/>
            <person name="Aves S.J."/>
            <person name="Beiko R.G."/>
            <person name="Coutinho P."/>
            <person name="Dacks J.B."/>
            <person name="Durnford D.G."/>
            <person name="Fast N.M."/>
            <person name="Green B.R."/>
            <person name="Grisdale C."/>
            <person name="Hempe F."/>
            <person name="Henrissat B."/>
            <person name="Hoppner M.P."/>
            <person name="Ishida K.-I."/>
            <person name="Kim E."/>
            <person name="Koreny L."/>
            <person name="Kroth P.G."/>
            <person name="Liu Y."/>
            <person name="Malik S.-B."/>
            <person name="Maier U.G."/>
            <person name="McRose D."/>
            <person name="Mock T."/>
            <person name="Neilson J.A."/>
            <person name="Onodera N.T."/>
            <person name="Poole A.M."/>
            <person name="Pritham E.J."/>
            <person name="Richards T.A."/>
            <person name="Rocap G."/>
            <person name="Roy S.W."/>
            <person name="Sarai C."/>
            <person name="Schaack S."/>
            <person name="Shirato S."/>
            <person name="Slamovits C.H."/>
            <person name="Spencer D.F."/>
            <person name="Suzuki S."/>
            <person name="Worden A.Z."/>
            <person name="Zauner S."/>
            <person name="Barry K."/>
            <person name="Bell C."/>
            <person name="Bharti A.K."/>
            <person name="Crow J.A."/>
            <person name="Grimwood J."/>
            <person name="Kramer R."/>
            <person name="Lindquist E."/>
            <person name="Lucas S."/>
            <person name="Salamov A."/>
            <person name="McFadden G.I."/>
            <person name="Lane C.E."/>
            <person name="Keeling P.J."/>
            <person name="Gray M.W."/>
            <person name="Grigoriev I.V."/>
            <person name="Archibald J.M."/>
        </authorList>
    </citation>
    <scope>NUCLEOTIDE SEQUENCE</scope>
    <source>
        <strain evidence="5">CCMP2712</strain>
    </source>
</reference>
<dbReference type="KEGG" id="gtt:GUITHDRAFT_103508"/>
<evidence type="ECO:0000313" key="4">
    <source>
        <dbReference type="EnsemblProtists" id="EKX50927"/>
    </source>
</evidence>
<dbReference type="RefSeq" id="XP_005837907.1">
    <property type="nucleotide sequence ID" value="XM_005837850.1"/>
</dbReference>
<dbReference type="Proteomes" id="UP000011087">
    <property type="component" value="Unassembled WGS sequence"/>
</dbReference>
<keyword evidence="5" id="KW-1185">Reference proteome</keyword>
<dbReference type="SMART" id="SM00324">
    <property type="entry name" value="RhoGAP"/>
    <property type="match status" value="1"/>
</dbReference>
<feature type="domain" description="Rho-GAP" evidence="2">
    <location>
        <begin position="14"/>
        <end position="210"/>
    </location>
</feature>
<feature type="region of interest" description="Disordered" evidence="1">
    <location>
        <begin position="239"/>
        <end position="327"/>
    </location>
</feature>
<dbReference type="AlphaFoldDB" id="L1JR60"/>
<dbReference type="Pfam" id="PF00620">
    <property type="entry name" value="RhoGAP"/>
    <property type="match status" value="1"/>
</dbReference>
<dbReference type="STRING" id="905079.L1JR60"/>
<dbReference type="PANTHER" id="PTHR45808:SF2">
    <property type="entry name" value="RHO GTPASE-ACTIVATING PROTEIN 68F"/>
    <property type="match status" value="1"/>
</dbReference>
<accession>L1JR60</accession>
<sequence>MCKLGANRGVVIGFSADIIVPWNRIIHKCTGWIVKDKKRIETEGIFRISGSVAKIQVLVEKMQKEISSSKNRVELDNEDVHTVAGAMKRTLIDLEPPLITPKIFDDLIEAISNSASITQMLSTFRRLICSLSETRIEILRTVLRFLREVVKHKVENKMSAANLCKVFAASILRHPDSLKTALNLGCGRLPKVALALLVSDCILESTFHPEEMRPCRDGELGDILSHEFHMFDEVSSPKFEARSKSPPTFPVASKAQDEWEDVKSNRASSEPSSPGFKFNWMAPWQDDVADSEEIVRQHAGSSKIKAREGSEDSDDFEDVGASRGEYV</sequence>
<protein>
    <recommendedName>
        <fullName evidence="2">Rho-GAP domain-containing protein</fullName>
    </recommendedName>
</protein>
<dbReference type="PROSITE" id="PS50238">
    <property type="entry name" value="RHOGAP"/>
    <property type="match status" value="1"/>
</dbReference>
<dbReference type="EnsemblProtists" id="EKX50927">
    <property type="protein sequence ID" value="EKX50927"/>
    <property type="gene ID" value="GUITHDRAFT_103508"/>
</dbReference>
<dbReference type="SUPFAM" id="SSF48350">
    <property type="entry name" value="GTPase activation domain, GAP"/>
    <property type="match status" value="1"/>
</dbReference>
<dbReference type="OrthoDB" id="79452at2759"/>
<proteinExistence type="predicted"/>
<dbReference type="InterPro" id="IPR008936">
    <property type="entry name" value="Rho_GTPase_activation_prot"/>
</dbReference>
<dbReference type="HOGENOM" id="CLU_851111_0_0_1"/>
<evidence type="ECO:0000313" key="3">
    <source>
        <dbReference type="EMBL" id="EKX50927.1"/>
    </source>
</evidence>
<organism evidence="3">
    <name type="scientific">Guillardia theta (strain CCMP2712)</name>
    <name type="common">Cryptophyte</name>
    <dbReference type="NCBI Taxonomy" id="905079"/>
    <lineage>
        <taxon>Eukaryota</taxon>
        <taxon>Cryptophyceae</taxon>
        <taxon>Pyrenomonadales</taxon>
        <taxon>Geminigeraceae</taxon>
        <taxon>Guillardia</taxon>
    </lineage>
</organism>
<dbReference type="GeneID" id="17307544"/>
<feature type="compositionally biased region" description="Basic and acidic residues" evidence="1">
    <location>
        <begin position="255"/>
        <end position="264"/>
    </location>
</feature>
<dbReference type="PANTHER" id="PTHR45808">
    <property type="entry name" value="RHO GTPASE-ACTIVATING PROTEIN 68F"/>
    <property type="match status" value="1"/>
</dbReference>
<dbReference type="GO" id="GO:0005737">
    <property type="term" value="C:cytoplasm"/>
    <property type="evidence" value="ECO:0007669"/>
    <property type="project" value="TreeGrafter"/>
</dbReference>
<dbReference type="Gene3D" id="1.10.555.10">
    <property type="entry name" value="Rho GTPase activation protein"/>
    <property type="match status" value="1"/>
</dbReference>
<reference evidence="3 5" key="1">
    <citation type="journal article" date="2012" name="Nature">
        <title>Algal genomes reveal evolutionary mosaicism and the fate of nucleomorphs.</title>
        <authorList>
            <consortium name="DOE Joint Genome Institute"/>
            <person name="Curtis B.A."/>
            <person name="Tanifuji G."/>
            <person name="Burki F."/>
            <person name="Gruber A."/>
            <person name="Irimia M."/>
            <person name="Maruyama S."/>
            <person name="Arias M.C."/>
            <person name="Ball S.G."/>
            <person name="Gile G.H."/>
            <person name="Hirakawa Y."/>
            <person name="Hopkins J.F."/>
            <person name="Kuo A."/>
            <person name="Rensing S.A."/>
            <person name="Schmutz J."/>
            <person name="Symeonidi A."/>
            <person name="Elias M."/>
            <person name="Eveleigh R.J."/>
            <person name="Herman E.K."/>
            <person name="Klute M.J."/>
            <person name="Nakayama T."/>
            <person name="Obornik M."/>
            <person name="Reyes-Prieto A."/>
            <person name="Armbrust E.V."/>
            <person name="Aves S.J."/>
            <person name="Beiko R.G."/>
            <person name="Coutinho P."/>
            <person name="Dacks J.B."/>
            <person name="Durnford D.G."/>
            <person name="Fast N.M."/>
            <person name="Green B.R."/>
            <person name="Grisdale C.J."/>
            <person name="Hempel F."/>
            <person name="Henrissat B."/>
            <person name="Hoppner M.P."/>
            <person name="Ishida K."/>
            <person name="Kim E."/>
            <person name="Koreny L."/>
            <person name="Kroth P.G."/>
            <person name="Liu Y."/>
            <person name="Malik S.B."/>
            <person name="Maier U.G."/>
            <person name="McRose D."/>
            <person name="Mock T."/>
            <person name="Neilson J.A."/>
            <person name="Onodera N.T."/>
            <person name="Poole A.M."/>
            <person name="Pritham E.J."/>
            <person name="Richards T.A."/>
            <person name="Rocap G."/>
            <person name="Roy S.W."/>
            <person name="Sarai C."/>
            <person name="Schaack S."/>
            <person name="Shirato S."/>
            <person name="Slamovits C.H."/>
            <person name="Spencer D.F."/>
            <person name="Suzuki S."/>
            <person name="Worden A.Z."/>
            <person name="Zauner S."/>
            <person name="Barry K."/>
            <person name="Bell C."/>
            <person name="Bharti A.K."/>
            <person name="Crow J.A."/>
            <person name="Grimwood J."/>
            <person name="Kramer R."/>
            <person name="Lindquist E."/>
            <person name="Lucas S."/>
            <person name="Salamov A."/>
            <person name="McFadden G.I."/>
            <person name="Lane C.E."/>
            <person name="Keeling P.J."/>
            <person name="Gray M.W."/>
            <person name="Grigoriev I.V."/>
            <person name="Archibald J.M."/>
        </authorList>
    </citation>
    <scope>NUCLEOTIDE SEQUENCE</scope>
    <source>
        <strain evidence="3 5">CCMP2712</strain>
    </source>
</reference>